<keyword evidence="8" id="KW-1185">Reference proteome</keyword>
<comment type="cofactor">
    <cofactor evidence="1">
        <name>Fe cation</name>
        <dbReference type="ChEBI" id="CHEBI:24875"/>
    </cofactor>
</comment>
<comment type="similarity">
    <text evidence="2">Belongs to the iron-containing alcohol dehydrogenase family.</text>
</comment>
<accession>A0A1T4X397</accession>
<dbReference type="OrthoDB" id="5445534at2"/>
<dbReference type="EMBL" id="FUYA01000018">
    <property type="protein sequence ID" value="SKA84026.1"/>
    <property type="molecule type" value="Genomic_DNA"/>
</dbReference>
<dbReference type="InterPro" id="IPR056798">
    <property type="entry name" value="ADH_Fe_C"/>
</dbReference>
<dbReference type="InterPro" id="IPR001670">
    <property type="entry name" value="ADH_Fe/GldA"/>
</dbReference>
<dbReference type="PANTHER" id="PTHR11496:SF102">
    <property type="entry name" value="ALCOHOL DEHYDROGENASE 4"/>
    <property type="match status" value="1"/>
</dbReference>
<dbReference type="PANTHER" id="PTHR11496">
    <property type="entry name" value="ALCOHOL DEHYDROGENASE"/>
    <property type="match status" value="1"/>
</dbReference>
<dbReference type="GO" id="GO:0046872">
    <property type="term" value="F:metal ion binding"/>
    <property type="evidence" value="ECO:0007669"/>
    <property type="project" value="InterPro"/>
</dbReference>
<organism evidence="7 8">
    <name type="scientific">Desulfobaculum bizertense DSM 18034</name>
    <dbReference type="NCBI Taxonomy" id="1121442"/>
    <lineage>
        <taxon>Bacteria</taxon>
        <taxon>Pseudomonadati</taxon>
        <taxon>Thermodesulfobacteriota</taxon>
        <taxon>Desulfovibrionia</taxon>
        <taxon>Desulfovibrionales</taxon>
        <taxon>Desulfovibrionaceae</taxon>
        <taxon>Desulfobaculum</taxon>
    </lineage>
</organism>
<feature type="domain" description="Fe-containing alcohol dehydrogenase-like C-terminal" evidence="6">
    <location>
        <begin position="203"/>
        <end position="398"/>
    </location>
</feature>
<dbReference type="Gene3D" id="3.40.50.1970">
    <property type="match status" value="1"/>
</dbReference>
<evidence type="ECO:0000313" key="7">
    <source>
        <dbReference type="EMBL" id="SKA84026.1"/>
    </source>
</evidence>
<proteinExistence type="inferred from homology"/>
<dbReference type="FunFam" id="3.40.50.1970:FF:000003">
    <property type="entry name" value="Alcohol dehydrogenase, iron-containing"/>
    <property type="match status" value="1"/>
</dbReference>
<dbReference type="AlphaFoldDB" id="A0A1T4X397"/>
<evidence type="ECO:0000256" key="2">
    <source>
        <dbReference type="ARBA" id="ARBA00007358"/>
    </source>
</evidence>
<evidence type="ECO:0000256" key="1">
    <source>
        <dbReference type="ARBA" id="ARBA00001962"/>
    </source>
</evidence>
<sequence length="400" mass="43291">MLGWEEKVDITRIFKLQPARPTTFFGVGAINEIGAILKELRAEGIRRFLVVTDPIAYTASGAWDAAKDALEREAEHFELYDKVRPNPTYVNCEEAAKKAEESGAQCLLAIGGGSSMDTAKTAAVLLKHPGKRAVEFYEQGETIQGALPIIAVNTSHGTGSETDAFAVAQSDGEDKPCLCSPYLYPRYTIEDPALTRSMPLKQTISTSIDALNHAVEAATTTTTNPYSIGLAKDAVRLVAKYLPKAVVEPSNLTARYWLMYASAIAGISFDIGLLHITHTMEHAMSAVNSKVTHGDGLGILMPAVIREIYHATPEVLADILSPVVPGLRGVPGEAELASEQLKKWLNSVGQSTSMNGYFTDADVPELVRMTMGSSLGQVLLPVAPIRVDEKVIERIFRNSF</sequence>
<evidence type="ECO:0000313" key="8">
    <source>
        <dbReference type="Proteomes" id="UP000189733"/>
    </source>
</evidence>
<dbReference type="Pfam" id="PF25137">
    <property type="entry name" value="ADH_Fe_C"/>
    <property type="match status" value="1"/>
</dbReference>
<dbReference type="Gene3D" id="1.20.1090.10">
    <property type="entry name" value="Dehydroquinate synthase-like - alpha domain"/>
    <property type="match status" value="1"/>
</dbReference>
<dbReference type="STRING" id="1121442.SAMN02745702_02951"/>
<evidence type="ECO:0000256" key="3">
    <source>
        <dbReference type="ARBA" id="ARBA00023002"/>
    </source>
</evidence>
<dbReference type="RefSeq" id="WP_078686209.1">
    <property type="nucleotide sequence ID" value="NZ_FUYA01000018.1"/>
</dbReference>
<feature type="domain" description="Alcohol dehydrogenase iron-type/glycerol dehydrogenase GldA" evidence="5">
    <location>
        <begin position="22"/>
        <end position="192"/>
    </location>
</feature>
<dbReference type="PROSITE" id="PS00913">
    <property type="entry name" value="ADH_IRON_1"/>
    <property type="match status" value="1"/>
</dbReference>
<dbReference type="InterPro" id="IPR018211">
    <property type="entry name" value="ADH_Fe_CS"/>
</dbReference>
<evidence type="ECO:0000256" key="4">
    <source>
        <dbReference type="ARBA" id="ARBA00023027"/>
    </source>
</evidence>
<keyword evidence="3" id="KW-0560">Oxidoreductase</keyword>
<protein>
    <submittedName>
        <fullName evidence="7">Alcohol dehydrogenase, class IV</fullName>
    </submittedName>
</protein>
<keyword evidence="4" id="KW-0520">NAD</keyword>
<dbReference type="GO" id="GO:0004022">
    <property type="term" value="F:alcohol dehydrogenase (NAD+) activity"/>
    <property type="evidence" value="ECO:0007669"/>
    <property type="project" value="TreeGrafter"/>
</dbReference>
<dbReference type="Proteomes" id="UP000189733">
    <property type="component" value="Unassembled WGS sequence"/>
</dbReference>
<dbReference type="SUPFAM" id="SSF56796">
    <property type="entry name" value="Dehydroquinate synthase-like"/>
    <property type="match status" value="1"/>
</dbReference>
<dbReference type="InterPro" id="IPR039697">
    <property type="entry name" value="Alcohol_dehydrogenase_Fe"/>
</dbReference>
<name>A0A1T4X397_9BACT</name>
<gene>
    <name evidence="7" type="ORF">SAMN02745702_02951</name>
</gene>
<evidence type="ECO:0000259" key="5">
    <source>
        <dbReference type="Pfam" id="PF00465"/>
    </source>
</evidence>
<reference evidence="7 8" key="1">
    <citation type="submission" date="2017-02" db="EMBL/GenBank/DDBJ databases">
        <authorList>
            <person name="Peterson S.W."/>
        </authorList>
    </citation>
    <scope>NUCLEOTIDE SEQUENCE [LARGE SCALE GENOMIC DNA]</scope>
    <source>
        <strain evidence="7 8">DSM 18034</strain>
    </source>
</reference>
<evidence type="ECO:0000259" key="6">
    <source>
        <dbReference type="Pfam" id="PF25137"/>
    </source>
</evidence>
<dbReference type="Pfam" id="PF00465">
    <property type="entry name" value="Fe-ADH"/>
    <property type="match status" value="1"/>
</dbReference>